<dbReference type="EMBL" id="JAGPYW010000029">
    <property type="protein sequence ID" value="MCQ4615224.1"/>
    <property type="molecule type" value="Genomic_DNA"/>
</dbReference>
<evidence type="ECO:0000256" key="1">
    <source>
        <dbReference type="SAM" id="MobiDB-lite"/>
    </source>
</evidence>
<evidence type="ECO:0000313" key="5">
    <source>
        <dbReference type="Proteomes" id="UP001205080"/>
    </source>
</evidence>
<feature type="signal peptide" evidence="3">
    <location>
        <begin position="1"/>
        <end position="28"/>
    </location>
</feature>
<feature type="region of interest" description="Disordered" evidence="1">
    <location>
        <begin position="665"/>
        <end position="714"/>
    </location>
</feature>
<keyword evidence="2" id="KW-0812">Transmembrane</keyword>
<feature type="chain" id="PRO_5044791802" evidence="3">
    <location>
        <begin position="29"/>
        <end position="752"/>
    </location>
</feature>
<gene>
    <name evidence="4" type="ORF">KBX22_10930</name>
</gene>
<dbReference type="Proteomes" id="UP001205080">
    <property type="component" value="Unassembled WGS sequence"/>
</dbReference>
<dbReference type="AlphaFoldDB" id="A0ABD4TUK7"/>
<organism evidence="4 5">
    <name type="scientific">Corynebacterium pseudogenitalium</name>
    <dbReference type="NCBI Taxonomy" id="38303"/>
    <lineage>
        <taxon>Bacteria</taxon>
        <taxon>Bacillati</taxon>
        <taxon>Actinomycetota</taxon>
        <taxon>Actinomycetes</taxon>
        <taxon>Mycobacteriales</taxon>
        <taxon>Corynebacteriaceae</taxon>
        <taxon>Corynebacterium</taxon>
    </lineage>
</organism>
<keyword evidence="2" id="KW-0472">Membrane</keyword>
<comment type="caution">
    <text evidence="4">The sequence shown here is derived from an EMBL/GenBank/DDBJ whole genome shotgun (WGS) entry which is preliminary data.</text>
</comment>
<evidence type="ECO:0000256" key="3">
    <source>
        <dbReference type="SAM" id="SignalP"/>
    </source>
</evidence>
<protein>
    <submittedName>
        <fullName evidence="4">Uncharacterized protein</fullName>
    </submittedName>
</protein>
<dbReference type="RefSeq" id="WP_256001523.1">
    <property type="nucleotide sequence ID" value="NZ_JAGPYW010000029.1"/>
</dbReference>
<dbReference type="SUPFAM" id="SSF55486">
    <property type="entry name" value="Metalloproteases ('zincins'), catalytic domain"/>
    <property type="match status" value="1"/>
</dbReference>
<proteinExistence type="predicted"/>
<accession>A0ABD4TUK7</accession>
<keyword evidence="3" id="KW-0732">Signal</keyword>
<sequence length="752" mass="80165">MMNSIARKVCVAACVLAVAANGAQVAHAEMAVADSSVTVTADGPGAVFHNSVTQPGRISTLKFTDARSIAGSQESSLYVDLRADGALVDLESDLNVDTYRDGDTQVVIYRGEDQDAGVSVEREYRFAGNRVDVIVRVTNNKDSSAFVQADLTNQINSQVGLSGSYDDGKFVVAPAQLGYETAVSFDNATSSGVADAFQRTTASGEVGFVDPAGASFQRGRWFERIDAGNTLTAAMHMEVTTQDSAVDSDGDGLPDMWEREGVTLSDGTAMPLNQWGADPERPDLFLQLNWMNSQWQQAGCDTPGADAAMCAQMSVASYRPHRDILQQLVDRFDQYGVNLHIDAGDTYTNIANYPTRHGGQTEPYAPYYFEGTIPGMKLVDNIDTILGARAAVFRVGVIGDQMQRGHWGTGLALVADNSFYVAKHERMRTDDQLRNTIMHELGHTLGLNHNGSMKFANEVPQSDYLPNYYSVMNYLYQFTHFNYSDEESVSGGPLPEVCNQPGMDCYKGDYRVPADWDNLMINTGKIGKDYNSTIGAADVKVDGKALAAQQEAMQQAEAAQGSAKVAVVGDPELHRGENTVSLKVANPGLDAARMRVEVVYPSGKAEQVVTVAGQGEATVALPVTVGVVKTSSLPLDVRVVNEDGSQAFAGRFDVAAVMDADVDGDAMAGAPRKPQQNTQTAPTTAKAGKHESSQQLTTAQRPAASVAEPTARDNAVSQAGETNIAAIVAPIVVLLLLIGGGVAAAMSGGLHF</sequence>
<feature type="compositionally biased region" description="Low complexity" evidence="1">
    <location>
        <begin position="665"/>
        <end position="686"/>
    </location>
</feature>
<evidence type="ECO:0000256" key="2">
    <source>
        <dbReference type="SAM" id="Phobius"/>
    </source>
</evidence>
<dbReference type="Gene3D" id="3.40.390.10">
    <property type="entry name" value="Collagenase (Catalytic Domain)"/>
    <property type="match status" value="1"/>
</dbReference>
<dbReference type="InterPro" id="IPR024079">
    <property type="entry name" value="MetalloPept_cat_dom_sf"/>
</dbReference>
<feature type="transmembrane region" description="Helical" evidence="2">
    <location>
        <begin position="724"/>
        <end position="746"/>
    </location>
</feature>
<name>A0ABD4TUK7_9CORY</name>
<evidence type="ECO:0000313" key="4">
    <source>
        <dbReference type="EMBL" id="MCQ4615224.1"/>
    </source>
</evidence>
<keyword evidence="2" id="KW-1133">Transmembrane helix</keyword>
<reference evidence="4 5" key="1">
    <citation type="submission" date="2021-04" db="EMBL/GenBank/DDBJ databases">
        <title>Corynebacterium genitalium sp. nov. and Corynebacterium genitalium sp. nov., two new species of the genus Corynebacterium.</title>
        <authorList>
            <person name="Jaen-Luchoro D."/>
            <person name="Pinyeiro-Iglesias B."/>
            <person name="Al-Shaer S."/>
            <person name="Karlsson R."/>
            <person name="Gonzales-Siles L."/>
            <person name="Cardew S."/>
            <person name="Jensie-Markopolous S."/>
            <person name="Ohlen M."/>
            <person name="Inganas E."/>
            <person name="Moore E.R.B."/>
        </authorList>
    </citation>
    <scope>NUCLEOTIDE SEQUENCE [LARGE SCALE GENOMIC DNA]</scope>
    <source>
        <strain evidence="4 5">CCUG 55013</strain>
    </source>
</reference>